<proteinExistence type="inferred from homology"/>
<dbReference type="Pfam" id="PF12777">
    <property type="entry name" value="MT"/>
    <property type="match status" value="1"/>
</dbReference>
<dbReference type="Pfam" id="PF08385">
    <property type="entry name" value="DHC_N1"/>
    <property type="match status" value="1"/>
</dbReference>
<evidence type="ECO:0000256" key="18">
    <source>
        <dbReference type="ARBA" id="ARBA00023212"/>
    </source>
</evidence>
<dbReference type="InterPro" id="IPR024317">
    <property type="entry name" value="Dynein_heavy_chain_D4_dom"/>
</dbReference>
<dbReference type="Pfam" id="PF22597">
    <property type="entry name" value="DYN_lid"/>
    <property type="match status" value="1"/>
</dbReference>
<dbReference type="Proteomes" id="UP000232323">
    <property type="component" value="Unassembled WGS sequence"/>
</dbReference>
<dbReference type="InterPro" id="IPR026983">
    <property type="entry name" value="DHC"/>
</dbReference>
<dbReference type="InterPro" id="IPR013602">
    <property type="entry name" value="Dynein_heavy_linker"/>
</dbReference>
<feature type="coiled-coil region" evidence="21">
    <location>
        <begin position="3123"/>
        <end position="3192"/>
    </location>
</feature>
<feature type="domain" description="AAA+ ATPase" evidence="23">
    <location>
        <begin position="1735"/>
        <end position="1881"/>
    </location>
</feature>
<evidence type="ECO:0000256" key="19">
    <source>
        <dbReference type="ARBA" id="ARBA00023273"/>
    </source>
</evidence>
<evidence type="ECO:0000256" key="16">
    <source>
        <dbReference type="ARBA" id="ARBA00023136"/>
    </source>
</evidence>
<keyword evidence="14 21" id="KW-0175">Coiled coil</keyword>
<dbReference type="Pfam" id="PF18199">
    <property type="entry name" value="Dynein_C"/>
    <property type="match status" value="1"/>
</dbReference>
<dbReference type="InterPro" id="IPR042219">
    <property type="entry name" value="AAA_lid_11_sf"/>
</dbReference>
<feature type="domain" description="AAA+ ATPase" evidence="23">
    <location>
        <begin position="2023"/>
        <end position="2268"/>
    </location>
</feature>
<keyword evidence="16" id="KW-0472">Membrane</keyword>
<dbReference type="FunFam" id="1.20.920.20:FF:000002">
    <property type="entry name" value="Cytoplasmic dynein 1 heavy chain"/>
    <property type="match status" value="1"/>
</dbReference>
<dbReference type="SMART" id="SM00382">
    <property type="entry name" value="AAA"/>
    <property type="match status" value="3"/>
</dbReference>
<reference evidence="24 25" key="1">
    <citation type="submission" date="2017-08" db="EMBL/GenBank/DDBJ databases">
        <title>Acidophilic green algal genome provides insights into adaptation to an acidic environment.</title>
        <authorList>
            <person name="Hirooka S."/>
            <person name="Hirose Y."/>
            <person name="Kanesaki Y."/>
            <person name="Higuchi S."/>
            <person name="Fujiwara T."/>
            <person name="Onuma R."/>
            <person name="Era A."/>
            <person name="Ohbayashi R."/>
            <person name="Uzuka A."/>
            <person name="Nozaki H."/>
            <person name="Yoshikawa H."/>
            <person name="Miyagishima S.Y."/>
        </authorList>
    </citation>
    <scope>NUCLEOTIDE SEQUENCE [LARGE SCALE GENOMIC DNA]</scope>
    <source>
        <strain evidence="24 25">NIES-2499</strain>
    </source>
</reference>
<dbReference type="InterPro" id="IPR049400">
    <property type="entry name" value="DYNC2H1_AAA_dom"/>
</dbReference>
<dbReference type="Pfam" id="PF12775">
    <property type="entry name" value="AAA_7"/>
    <property type="match status" value="1"/>
</dbReference>
<dbReference type="Gene3D" id="1.20.140.100">
    <property type="entry name" value="Dynein heavy chain, N-terminal domain 2"/>
    <property type="match status" value="1"/>
</dbReference>
<comment type="caution">
    <text evidence="24">The sequence shown here is derived from an EMBL/GenBank/DDBJ whole genome shotgun (WGS) entry which is preliminary data.</text>
</comment>
<dbReference type="InterPro" id="IPR003593">
    <property type="entry name" value="AAA+_ATPase"/>
</dbReference>
<dbReference type="PANTHER" id="PTHR45703:SF22">
    <property type="entry name" value="DYNEIN CYTOPLASMIC 2 HEAVY CHAIN 1"/>
    <property type="match status" value="1"/>
</dbReference>
<comment type="subcellular location">
    <subcellularLocation>
        <location evidence="3">Cell projection</location>
        <location evidence="3">Cilium membrane</location>
        <topology evidence="3">Peripheral membrane protein</topology>
        <orientation evidence="3">Cytoplasmic side</orientation>
    </subcellularLocation>
    <subcellularLocation>
        <location evidence="1">Cell projection</location>
        <location evidence="1">Cilium</location>
        <location evidence="1">Flagellum</location>
    </subcellularLocation>
    <subcellularLocation>
        <location evidence="2">Cytoplasm</location>
        <location evidence="2">Cytoskeleton</location>
    </subcellularLocation>
</comment>
<evidence type="ECO:0000256" key="22">
    <source>
        <dbReference type="SAM" id="MobiDB-lite"/>
    </source>
</evidence>
<dbReference type="InterPro" id="IPR035706">
    <property type="entry name" value="AAA_9"/>
</dbReference>
<dbReference type="GO" id="GO:0031514">
    <property type="term" value="C:motile cilium"/>
    <property type="evidence" value="ECO:0007669"/>
    <property type="project" value="UniProtKB-SubCell"/>
</dbReference>
<dbReference type="Pfam" id="PF21264">
    <property type="entry name" value="DYNC2H1_AAA_dom"/>
    <property type="match status" value="1"/>
</dbReference>
<dbReference type="FunFam" id="3.20.180.20:FF:000002">
    <property type="entry name" value="Cytoplasmic dynein heavy chain 1"/>
    <property type="match status" value="1"/>
</dbReference>
<protein>
    <recommendedName>
        <fullName evidence="20">Cytoplasmic dynein 2 heavy chain 1</fullName>
    </recommendedName>
</protein>
<gene>
    <name evidence="24" type="ORF">CEUSTIGMA_g1037.t1</name>
</gene>
<evidence type="ECO:0000256" key="3">
    <source>
        <dbReference type="ARBA" id="ARBA00004522"/>
    </source>
</evidence>
<evidence type="ECO:0000256" key="15">
    <source>
        <dbReference type="ARBA" id="ARBA00023069"/>
    </source>
</evidence>
<dbReference type="InterPro" id="IPR013594">
    <property type="entry name" value="Dynein_heavy_tail"/>
</dbReference>
<accession>A0A250WS90</accession>
<evidence type="ECO:0000256" key="7">
    <source>
        <dbReference type="ARBA" id="ARBA00022490"/>
    </source>
</evidence>
<dbReference type="FunFam" id="1.10.8.1220:FF:000001">
    <property type="entry name" value="Dynein axonemal heavy chain 5"/>
    <property type="match status" value="1"/>
</dbReference>
<keyword evidence="12" id="KW-0282">Flagellum</keyword>
<dbReference type="Gene3D" id="1.20.920.30">
    <property type="match status" value="1"/>
</dbReference>
<dbReference type="Gene3D" id="3.40.50.300">
    <property type="entry name" value="P-loop containing nucleotide triphosphate hydrolases"/>
    <property type="match status" value="5"/>
</dbReference>
<dbReference type="FunFam" id="3.40.50.300:FF:001685">
    <property type="entry name" value="Dynein heavy chain, putative"/>
    <property type="match status" value="1"/>
</dbReference>
<dbReference type="Gene3D" id="1.10.8.720">
    <property type="entry name" value="Region D6 of dynein motor"/>
    <property type="match status" value="1"/>
</dbReference>
<dbReference type="Gene3D" id="1.20.58.1120">
    <property type="match status" value="1"/>
</dbReference>
<evidence type="ECO:0000256" key="10">
    <source>
        <dbReference type="ARBA" id="ARBA00022794"/>
    </source>
</evidence>
<dbReference type="Gene3D" id="1.20.920.20">
    <property type="match status" value="1"/>
</dbReference>
<dbReference type="GO" id="GO:0005874">
    <property type="term" value="C:microtubule"/>
    <property type="evidence" value="ECO:0007669"/>
    <property type="project" value="UniProtKB-KW"/>
</dbReference>
<keyword evidence="15" id="KW-0969">Cilium</keyword>
<keyword evidence="9" id="KW-0547">Nucleotide-binding</keyword>
<keyword evidence="17" id="KW-0505">Motor protein</keyword>
<dbReference type="GO" id="GO:0008104">
    <property type="term" value="P:intracellular protein localization"/>
    <property type="evidence" value="ECO:0007669"/>
    <property type="project" value="UniProtKB-ARBA"/>
</dbReference>
<keyword evidence="7" id="KW-0963">Cytoplasm</keyword>
<dbReference type="InterPro" id="IPR054354">
    <property type="entry name" value="DYNC2H1-like_lid"/>
</dbReference>
<feature type="coiled-coil region" evidence="21">
    <location>
        <begin position="1135"/>
        <end position="1162"/>
    </location>
</feature>
<dbReference type="GO" id="GO:0060170">
    <property type="term" value="C:ciliary membrane"/>
    <property type="evidence" value="ECO:0007669"/>
    <property type="project" value="UniProtKB-SubCell"/>
</dbReference>
<dbReference type="FunFam" id="3.40.50.300:FF:000071">
    <property type="entry name" value="Cytoplasmic dynein heavy chain 1"/>
    <property type="match status" value="1"/>
</dbReference>
<evidence type="ECO:0000256" key="20">
    <source>
        <dbReference type="ARBA" id="ARBA00023902"/>
    </source>
</evidence>
<dbReference type="GO" id="GO:0060271">
    <property type="term" value="P:cilium assembly"/>
    <property type="evidence" value="ECO:0007669"/>
    <property type="project" value="UniProtKB-ARBA"/>
</dbReference>
<dbReference type="Gene3D" id="3.20.180.20">
    <property type="entry name" value="Dynein heavy chain, N-terminal domain 2"/>
    <property type="match status" value="1"/>
</dbReference>
<dbReference type="STRING" id="1157962.A0A250WS90"/>
<keyword evidence="25" id="KW-1185">Reference proteome</keyword>
<evidence type="ECO:0000313" key="24">
    <source>
        <dbReference type="EMBL" id="GAX73586.1"/>
    </source>
</evidence>
<dbReference type="SUPFAM" id="SSF52540">
    <property type="entry name" value="P-loop containing nucleoside triphosphate hydrolases"/>
    <property type="match status" value="4"/>
</dbReference>
<dbReference type="PANTHER" id="PTHR45703">
    <property type="entry name" value="DYNEIN HEAVY CHAIN"/>
    <property type="match status" value="1"/>
</dbReference>
<keyword evidence="6" id="KW-1003">Cell membrane</keyword>
<evidence type="ECO:0000256" key="5">
    <source>
        <dbReference type="ARBA" id="ARBA00022473"/>
    </source>
</evidence>
<evidence type="ECO:0000256" key="14">
    <source>
        <dbReference type="ARBA" id="ARBA00023054"/>
    </source>
</evidence>
<evidence type="ECO:0000256" key="21">
    <source>
        <dbReference type="SAM" id="Coils"/>
    </source>
</evidence>
<dbReference type="InterPro" id="IPR042228">
    <property type="entry name" value="Dynein_linker_3"/>
</dbReference>
<evidence type="ECO:0000256" key="2">
    <source>
        <dbReference type="ARBA" id="ARBA00004245"/>
    </source>
</evidence>
<dbReference type="InterPro" id="IPR043160">
    <property type="entry name" value="Dynein_C_barrel"/>
</dbReference>
<evidence type="ECO:0000313" key="25">
    <source>
        <dbReference type="Proteomes" id="UP000232323"/>
    </source>
</evidence>
<dbReference type="Gene3D" id="1.10.8.710">
    <property type="match status" value="1"/>
</dbReference>
<dbReference type="InterPro" id="IPR035699">
    <property type="entry name" value="AAA_6"/>
</dbReference>
<comment type="similarity">
    <text evidence="4">Belongs to the dynein heavy chain family.</text>
</comment>
<keyword evidence="5" id="KW-0217">Developmental protein</keyword>
<evidence type="ECO:0000256" key="9">
    <source>
        <dbReference type="ARBA" id="ARBA00022741"/>
    </source>
</evidence>
<dbReference type="InterPro" id="IPR042222">
    <property type="entry name" value="Dynein_2_N"/>
</dbReference>
<evidence type="ECO:0000256" key="17">
    <source>
        <dbReference type="ARBA" id="ARBA00023175"/>
    </source>
</evidence>
<keyword evidence="13" id="KW-0243">Dynein</keyword>
<dbReference type="Pfam" id="PF12780">
    <property type="entry name" value="AAA_8"/>
    <property type="match status" value="1"/>
</dbReference>
<dbReference type="GO" id="GO:0051959">
    <property type="term" value="F:dynein light intermediate chain binding"/>
    <property type="evidence" value="ECO:0007669"/>
    <property type="project" value="InterPro"/>
</dbReference>
<feature type="region of interest" description="Disordered" evidence="22">
    <location>
        <begin position="4074"/>
        <end position="4093"/>
    </location>
</feature>
<dbReference type="Gene3D" id="6.10.140.1060">
    <property type="match status" value="1"/>
</dbReference>
<dbReference type="FunFam" id="3.40.50.300:FF:000706">
    <property type="entry name" value="Cytoplasmic dynein 2 heavy chain 1"/>
    <property type="match status" value="1"/>
</dbReference>
<evidence type="ECO:0000256" key="8">
    <source>
        <dbReference type="ARBA" id="ARBA00022701"/>
    </source>
</evidence>
<keyword evidence="8" id="KW-0493">Microtubule</keyword>
<dbReference type="Gene3D" id="1.20.1270.280">
    <property type="match status" value="1"/>
</dbReference>
<dbReference type="OrthoDB" id="447173at2759"/>
<keyword evidence="10" id="KW-0970">Cilium biogenesis/degradation</keyword>
<keyword evidence="19" id="KW-0966">Cell projection</keyword>
<dbReference type="InterPro" id="IPR043157">
    <property type="entry name" value="Dynein_AAA1S"/>
</dbReference>
<sequence length="4335" mass="481943">MDPRVSFVCATVAGAIAPPDQKDAYIQVLAQDGNGAIAEFLNDGSVMALQASVSGLGTGKLQLQVSTTPGYPDGCEYQITLSKIRQGPVSASDIPTNIQVSSVSHTPLSSLYHSIKSVYGPLLEAKSSEKGGAPALDAKLHELIQQLKAGLGAAVRKGAGEQVFVQDSSQASLQSILTPLDELDFWAELGSRPGAASKVAQQVHIFLEALRPALEGLQSGDLEGSWEGVKELIEQIIQVLRQVWPVRQGNGGWAMSQARVDNFLKVLGSAVASYIQAQLRHVDLWSTHFSELKPTLIGGSQIMSLWVSESKTLARDWSIGVDSGGHKWEGQPFSDPFIFAFQERMEEIYRIRETHEELTKLLRPDEAQSLGIGDVFVPFSRVAALQVSDFTSSAWLAAREEYQRRMAPIEQSISQRLRQLFTTTIVPSMVAAVQAGGNRQAGGSGAGSLAQPQQVFQDLKRYSGLLGMPIIASTLVSEKDALAKQVDKHLEHLQSDFDLHQDLASRRVNGGGGGPESTIVQLIMWSLQTLLKLGKATELLRLMLGPEANKEDANGDSTANGAGGGAGLRSCLGVAQDLTREVELFKQQQFTEWENDTQQQLEGMSAWKNSRLMTFDSQNSHIKTHFNEQVVVLLREVRQLQSLSLPIKREILTEVETAAKFYRYGMVLKQSANFYNNISTEMIPCQKPMMLKDAMEFEKVLMNPRDGQNKEITWKNAAALEGYVRRLSEVADKLAERNRQLRKWHQVLREKVISLMGTDLVRYKDRWVQGIKEMKEIFSKLESESYTLESQKVWRQYWDFQLHKALEYQYSQGLELINKTLPEMEIKMVYRQHKLQYEPPLEEVRVRHHKEFLNTFLGLPIRMKGVSDLSERPGFFQSIVDSNTVGIAKVYAAAELLFTQLGDELKKYQDWLVLGSVDIDEYVDANLVEVADWELNFKMLKGAAKDAEKLPNEAKIDCYKVSLIPVKAAIDEHMKKLQEALIASLRRKTVAEKEVVEEFMRNGSELFGRQAASVEDIGKAGQEARGMVDGLVFVAKVRRRIDEKNKLLRAMAGTGKESAYAVVDLSEVNNQWEGFTTQLQQFDAHLDEQKQQLGTVIAKQLDEFRSKVAGFSSRWHELKPKGGPSGNPAVVLTRIEEYAASIQELREESAKLQKDAEAFKLEVGDFATLDEVAADVAVTKSSWDRYADFLKERNDMANKDWLSMRDQVWKIEDFLVKWGKATEGKGADDPIAVILMNEIDNYRRCLPYLKGSMRGAGWEDTHWLQLFNLVGLKTNGPTAVSKETVTLAHFLDVADAVVKNADAIKNLDAQAQGESMMRKALAELKLWGLQREFELSESTSQTAGKARKVSLIKEWRNVMSEVGDHQSMVASLKQSPLLNLFRDEVSTWETKFGFLQEGLGLLNQIQRKWVYLEPIFARGALPQQQSRFRNVDEEFRRVMSQLEGARKVVAFAEIPGIKDKLPQMAQQLDVCQRALSDFLEDKRGSFPRFYFLGDDDLLEILGQSKNPAVIQSHLKKLFAGIHKVKFSQDKSNIGAMQSMETEVVDFNKAVGVTEQIESWLGNLNTAMKSTLMTQLEAIRSGRMQDEFKTASSQVTCLKEAVNFTASAETAIKSGAAGIQKLLTETRGQLQRLASSDYTGATLLQLKKQALILDFIHYVDVCDQLLSQQVTSASDWTWRRQLRYYGQQDGRVTVSMAEAQFEYSWEYQGNAPKLVYTPLTDKCYLTLTQGMALGYGGNPYGPAGTGKTESVKALGQAMARQVLVFNCDEEFDFKSMGRIFVGLVKCGAWGCFDEFNRLDEEVLSAVSQQIQMIQGALREGATQMTFMDKTIEVDRNAGIFVTLNPAGKGYGGRSKLPDNLKQLFRSIAMTVPDNELIAEVLLLSEGFITAKDLARKLIALFSLSRELLSPQQHYDWGLRALKTSLGIAGRELREARKSGTDLDSSGEMSLIVRSVCATKLPTLTFDDNRRFRDLLADLFPGISITDSVSAELEKALAEVAVAMKLDLTPQQLEKIWQLHLACEQRIGIIIVGPSGSGKSTLWEVLEKAYERIGKKPILYKMNPKAMPRQQLLGSMNLDTREWSDGVLTAAARKVVKEPLEQRSWIICDGDVDPEWIESLNSVLDDNRLLTMPNGERIQFANNINFIFECHSLAFASPATVSRCGMIFLSDEAVDVDRMLKKWIKNHTASDQTQMETWCKDYLHKALEWALRAPRAVETTKVGLLDAALSHLALGAGSKHDFIVALARGLGANMTSETRADFINDLGKMAGEAGLLEIGYGMDPLSVLGDELRDAPLDPDSITLVQTEGVIQDLAVVAPWLKNREPFILVGPEGCGKSTLMDYCLKRLSGAQIAEVSCSAQTNAANIIQKLVQVCGKPVTTNSGKSLRPPENARIILYLKDVNLPRPDKYQTAQLVAFLQQLLTHEGYYDENLEFIRVERVQIIACINPPSTVGRHALTTRFTARVRIHSMTYPDKNAMQTIFTKMLERNLNNGLSITPANLASAMIEVYNQVCATFSVNDQPHYQFTPRDLTQWVMGLKRYDFDTLRLPEAVAYEAARVFKDRLLDSAGENFNSLLSAVLNSMINYRGDSSSWVCSTLGVSAEDRLLGDQSKIRLGKWSLDDFRELVAGKLMGFEREFKELNLLLFPEVLDRLAHFDRVLSIPGGSMLLSGASGVGRRSAMLLMAYMHHMEFFTPKMTRNYDVKAFRNDLKEVLKKAGVEGKPILLFMEDYQLLDPSFLEYINSLLSGGEVPGLFSSEELAKELMPLDARRNEDTTYNGPPTLYAYFIYRVQLNLHVVVSMNPSNELFRSRLESNPALVNRASVQWLDAWSSKGMGEIGRAKLQEMIQGSVNVKSAEAMSDDIITTLVQLHVMMGDAVQPRDYIAFVNLYLKIYNSKRKQVSDQKKFLRGGLSKLAEAEETVDTLSKAADKQRALLKVKQAEAEEALGFIQESMMKAADRSKEVEVLKKKQAVEEGEMKVRQGGVESELASVQPLIDQARKAVGQIKKENIDEIRSLKMPPDAIRDVLEGVLMILGQGDTSWNNMKKFLGSKAVKDEIINYDAHKITPEMRHRVNKLLESKGNSFEQATIQRVSVAAAPLAVWVKANLAYSKVLEKVAPLESELNGLMANIEQSAVLIAQYEQELQKCDSEVAALKSDFAKKTSEAESLRLGLEKAEGTVAAARNLLDKLGGEKGRWLKQDKSLETDLVQLPLNSLLTSAFITYLPMLPEEARAKVQKDWLKYLKLEDYDLCRFMSSESEMLKWKSEGLPADGLSMQNAVIILNSSRTPLVIDPSSQAIEWLRIHLTSRMPSVETTTMQDPRFGNTLELAVRFGKTLIIQEADRIEPILYPLLRMDLDRQGPRFVVQIGDKLIDYNETFRLYLVTRNPEPYLPPDARGLVAATNFTVTRSGLEGQLLGLTIQKEQPELEAQKSGLLKQEEDLKMALADLEKSLLETLANSTGNLLENKELLNSLNETKSKSITIAKSLTESKSLQLSLDEQREVYRPIAQRGSAMYFLIKDLSTINHMYQFSLASFLVLFKDALSQDSPPGNVSSRIAILNDVLLELVFNYVSRALFNQDRLTLGMHMACHLMAGVVKPEEWNFFLGKVSVDASATSGTPPTWIREGLGPSYALLAANFPQLVKTCELSDAAIWATWASGGGGKAAAADQLLPAKVNSKVTPFQALLVIKSLLPDRLQSACSSFVCSVLNVKSLAPPAAGVKVLLEGEASSEQPILFITTPGADPSQELSEYAKLTIGRERYHEVAMGQGQMEIAVSLLRDCARSGDWLCLKNVHLAVSWLPSLEKEVYTLQKNSGFRLFLTSEIHPKFPKTLLEGSLKVTFEAPPGLKKNMMRTYESWSPEFVSAGGPLRAQLLFVLSWFHAVVQERRNYIPQGWSKFYEFSGADLRSGADIIDLATKDVAKGGAQWQMLHGLLENAIYGGRIDNTFDGKVLRTYLQQFFNTEVVGQGGGKVRALPGSKVVVPTTAHRQDYLSIVTSLPDADAPILFSLPPNIERSVQQANSDRVVTQLKQMSINRDAISGFNRAQWQAQLGPLLRLWEQLMASGSALRPAIKELGGKSGGAPAAQRAGKDAGTSPIDDFVSLERSNGVRLVMLIDSGLGSLSRVLKGTETLSSSVQKLGAALLTDQIPGPWDSAWEGPENPTDYCRAVMARAVAVEQWWASCKAGTLLNSGPLDLSCLFHPGTFLNALRQYTARQRKMPLDLLKLASCWDAGKLGSSGSLAVQIGGLQLQGAVFDGQRFSELTQDAPTSRTVPAMTVAWIPRETTYPYGSSYMPVPLYYGQDRAKVLTEVQMPVSGEDEISQWTLAGLALFLSA</sequence>
<dbReference type="GO" id="GO:0030286">
    <property type="term" value="C:dynein complex"/>
    <property type="evidence" value="ECO:0007669"/>
    <property type="project" value="UniProtKB-KW"/>
</dbReference>
<dbReference type="GO" id="GO:0007018">
    <property type="term" value="P:microtubule-based movement"/>
    <property type="evidence" value="ECO:0007669"/>
    <property type="project" value="InterPro"/>
</dbReference>
<dbReference type="Gene3D" id="3.10.490.20">
    <property type="match status" value="1"/>
</dbReference>
<dbReference type="Pfam" id="PF12774">
    <property type="entry name" value="AAA_6"/>
    <property type="match status" value="1"/>
</dbReference>
<dbReference type="InterPro" id="IPR024743">
    <property type="entry name" value="Dynein_HC_stalk"/>
</dbReference>
<dbReference type="Pfam" id="PF03028">
    <property type="entry name" value="Dynein_heavy"/>
    <property type="match status" value="1"/>
</dbReference>
<dbReference type="EMBL" id="BEGY01000004">
    <property type="protein sequence ID" value="GAX73586.1"/>
    <property type="molecule type" value="Genomic_DNA"/>
</dbReference>
<dbReference type="Gene3D" id="1.10.8.1220">
    <property type="match status" value="1"/>
</dbReference>
<evidence type="ECO:0000256" key="6">
    <source>
        <dbReference type="ARBA" id="ARBA00022475"/>
    </source>
</evidence>
<keyword evidence="18" id="KW-0206">Cytoskeleton</keyword>
<dbReference type="InterPro" id="IPR041658">
    <property type="entry name" value="AAA_lid_11"/>
</dbReference>
<dbReference type="GO" id="GO:0008569">
    <property type="term" value="F:minus-end-directed microtubule motor activity"/>
    <property type="evidence" value="ECO:0007669"/>
    <property type="project" value="InterPro"/>
</dbReference>
<dbReference type="GO" id="GO:0005524">
    <property type="term" value="F:ATP binding"/>
    <property type="evidence" value="ECO:0007669"/>
    <property type="project" value="UniProtKB-KW"/>
</dbReference>
<feature type="domain" description="AAA+ ATPase" evidence="23">
    <location>
        <begin position="2321"/>
        <end position="2470"/>
    </location>
</feature>
<dbReference type="Pfam" id="PF08393">
    <property type="entry name" value="DHC_N2"/>
    <property type="match status" value="1"/>
</dbReference>
<evidence type="ECO:0000256" key="12">
    <source>
        <dbReference type="ARBA" id="ARBA00022846"/>
    </source>
</evidence>
<dbReference type="Pfam" id="PF18198">
    <property type="entry name" value="AAA_lid_11"/>
    <property type="match status" value="1"/>
</dbReference>
<evidence type="ECO:0000256" key="4">
    <source>
        <dbReference type="ARBA" id="ARBA00008887"/>
    </source>
</evidence>
<dbReference type="InterPro" id="IPR004273">
    <property type="entry name" value="Dynein_heavy_D6_P-loop"/>
</dbReference>
<evidence type="ECO:0000259" key="23">
    <source>
        <dbReference type="SMART" id="SM00382"/>
    </source>
</evidence>
<dbReference type="FunFam" id="1.10.8.710:FF:000001">
    <property type="entry name" value="Dynein axonemal heavy chain 2"/>
    <property type="match status" value="1"/>
</dbReference>
<dbReference type="FunFam" id="3.40.50.300:FF:000598">
    <property type="entry name" value="Dynein cytoplasmic 2 heavy chain 1"/>
    <property type="match status" value="1"/>
</dbReference>
<organism evidence="24 25">
    <name type="scientific">Chlamydomonas eustigma</name>
    <dbReference type="NCBI Taxonomy" id="1157962"/>
    <lineage>
        <taxon>Eukaryota</taxon>
        <taxon>Viridiplantae</taxon>
        <taxon>Chlorophyta</taxon>
        <taxon>core chlorophytes</taxon>
        <taxon>Chlorophyceae</taxon>
        <taxon>CS clade</taxon>
        <taxon>Chlamydomonadales</taxon>
        <taxon>Chlamydomonadaceae</taxon>
        <taxon>Chlamydomonas</taxon>
    </lineage>
</organism>
<evidence type="ECO:0000256" key="11">
    <source>
        <dbReference type="ARBA" id="ARBA00022840"/>
    </source>
</evidence>
<evidence type="ECO:0000256" key="1">
    <source>
        <dbReference type="ARBA" id="ARBA00004230"/>
    </source>
</evidence>
<dbReference type="FunFam" id="1.10.8.720:FF:000006">
    <property type="entry name" value="cytoplasmic dynein 2 heavy chain 1"/>
    <property type="match status" value="1"/>
</dbReference>
<dbReference type="Pfam" id="PF12781">
    <property type="entry name" value="AAA_9"/>
    <property type="match status" value="1"/>
</dbReference>
<dbReference type="GO" id="GO:0045505">
    <property type="term" value="F:dynein intermediate chain binding"/>
    <property type="evidence" value="ECO:0007669"/>
    <property type="project" value="InterPro"/>
</dbReference>
<keyword evidence="11" id="KW-0067">ATP-binding</keyword>
<evidence type="ECO:0000256" key="13">
    <source>
        <dbReference type="ARBA" id="ARBA00023017"/>
    </source>
</evidence>
<dbReference type="InterPro" id="IPR027417">
    <property type="entry name" value="P-loop_NTPase"/>
</dbReference>
<name>A0A250WS90_9CHLO</name>
<dbReference type="InterPro" id="IPR041228">
    <property type="entry name" value="Dynein_C"/>
</dbReference>